<evidence type="ECO:0008006" key="5">
    <source>
        <dbReference type="Google" id="ProtNLM"/>
    </source>
</evidence>
<gene>
    <name evidence="3" type="ORF">SAMN04488029_3564</name>
</gene>
<dbReference type="STRING" id="692418.SAMN04488029_3564"/>
<organism evidence="3 4">
    <name type="scientific">Reichenbachiella faecimaris</name>
    <dbReference type="NCBI Taxonomy" id="692418"/>
    <lineage>
        <taxon>Bacteria</taxon>
        <taxon>Pseudomonadati</taxon>
        <taxon>Bacteroidota</taxon>
        <taxon>Cytophagia</taxon>
        <taxon>Cytophagales</taxon>
        <taxon>Reichenbachiellaceae</taxon>
        <taxon>Reichenbachiella</taxon>
    </lineage>
</organism>
<keyword evidence="2" id="KW-0732">Signal</keyword>
<evidence type="ECO:0000256" key="1">
    <source>
        <dbReference type="SAM" id="Coils"/>
    </source>
</evidence>
<name>A0A1W2GMS3_REIFA</name>
<protein>
    <recommendedName>
        <fullName evidence="5">Outer membrane protein beta-barrel domain-containing protein</fullName>
    </recommendedName>
</protein>
<feature type="signal peptide" evidence="2">
    <location>
        <begin position="1"/>
        <end position="21"/>
    </location>
</feature>
<accession>A0A1W2GMS3</accession>
<feature type="coiled-coil region" evidence="1">
    <location>
        <begin position="238"/>
        <end position="265"/>
    </location>
</feature>
<dbReference type="AlphaFoldDB" id="A0A1W2GMS3"/>
<evidence type="ECO:0000256" key="2">
    <source>
        <dbReference type="SAM" id="SignalP"/>
    </source>
</evidence>
<dbReference type="Proteomes" id="UP000192472">
    <property type="component" value="Unassembled WGS sequence"/>
</dbReference>
<keyword evidence="1" id="KW-0175">Coiled coil</keyword>
<reference evidence="3 4" key="1">
    <citation type="submission" date="2017-04" db="EMBL/GenBank/DDBJ databases">
        <authorList>
            <person name="Afonso C.L."/>
            <person name="Miller P.J."/>
            <person name="Scott M.A."/>
            <person name="Spackman E."/>
            <person name="Goraichik I."/>
            <person name="Dimitrov K.M."/>
            <person name="Suarez D.L."/>
            <person name="Swayne D.E."/>
        </authorList>
    </citation>
    <scope>NUCLEOTIDE SEQUENCE [LARGE SCALE GENOMIC DNA]</scope>
    <source>
        <strain evidence="3 4">DSM 26133</strain>
    </source>
</reference>
<sequence length="438" mass="51286">MKIQNYILSLLLVFVSCSIQAQQFDIKLFENTRGNTIGEVDKNKRELDRITKDNKAFLKAQRKKYKAKRDSLDALRKEDWKDSTNRERRLQKQHYIFTNEWYSQEEIAAWDSVEAQKKKELLGYSKKRLEGNYYYEKYSALDQKITGYHKELKTYQDSLKAHEEDKEKREYLLILKKQELSEKYGQDLEDRAAKEATAQQKINFPTNNPELQKILDYKDLADEAMNVNQSKVKGVNYFEGKEEVLAKAMAQNSELKEKYSKVVNANDLSTATKRNSLEGDSFWERLVFGGTFQIHIDRQTSIDLNPELSYRINKKWDVGVGGNYRVNGEIEDILGSAQDQKIYGYRIFTEYFLLRDFYAHVEFESLAAKSTNPTDHKEVQWNNSLLAGIERRFNLGANVQAQISLLYNFMYKSNPLYGSPWNVRFGFSFKKGKKKGDE</sequence>
<dbReference type="PROSITE" id="PS51257">
    <property type="entry name" value="PROKAR_LIPOPROTEIN"/>
    <property type="match status" value="1"/>
</dbReference>
<evidence type="ECO:0000313" key="3">
    <source>
        <dbReference type="EMBL" id="SMD37965.1"/>
    </source>
</evidence>
<dbReference type="OrthoDB" id="976533at2"/>
<dbReference type="EMBL" id="FWYF01000004">
    <property type="protein sequence ID" value="SMD37965.1"/>
    <property type="molecule type" value="Genomic_DNA"/>
</dbReference>
<dbReference type="RefSeq" id="WP_084374193.1">
    <property type="nucleotide sequence ID" value="NZ_FWYF01000004.1"/>
</dbReference>
<evidence type="ECO:0000313" key="4">
    <source>
        <dbReference type="Proteomes" id="UP000192472"/>
    </source>
</evidence>
<feature type="chain" id="PRO_5012551794" description="Outer membrane protein beta-barrel domain-containing protein" evidence="2">
    <location>
        <begin position="22"/>
        <end position="438"/>
    </location>
</feature>
<proteinExistence type="predicted"/>
<keyword evidence="4" id="KW-1185">Reference proteome</keyword>